<dbReference type="GO" id="GO:0046872">
    <property type="term" value="F:metal ion binding"/>
    <property type="evidence" value="ECO:0007669"/>
    <property type="project" value="UniProtKB-KW"/>
</dbReference>
<evidence type="ECO:0000256" key="14">
    <source>
        <dbReference type="SAM" id="MobiDB-lite"/>
    </source>
</evidence>
<comment type="function">
    <text evidence="1">Guanine nucleotide-binding proteins (G proteins) are involved as modulators or transducers in various transmembrane signaling systems.</text>
</comment>
<keyword evidence="7 13" id="KW-0460">Magnesium</keyword>
<feature type="compositionally biased region" description="Pro residues" evidence="14">
    <location>
        <begin position="21"/>
        <end position="31"/>
    </location>
</feature>
<dbReference type="AlphaFoldDB" id="A0A9P1N7D9"/>
<feature type="binding site" evidence="12">
    <location>
        <begin position="244"/>
        <end position="248"/>
    </location>
    <ligand>
        <name>GTP</name>
        <dbReference type="ChEBI" id="CHEBI:37565"/>
    </ligand>
</feature>
<accession>A0A9P1N7D9</accession>
<proteinExistence type="inferred from homology"/>
<dbReference type="InterPro" id="IPR001019">
    <property type="entry name" value="Gprotein_alpha_su"/>
</dbReference>
<dbReference type="OrthoDB" id="5817230at2759"/>
<keyword evidence="6 12" id="KW-0547">Nucleotide-binding</keyword>
<evidence type="ECO:0000256" key="5">
    <source>
        <dbReference type="ARBA" id="ARBA00022723"/>
    </source>
</evidence>
<feature type="binding site" evidence="12">
    <location>
        <begin position="88"/>
        <end position="93"/>
    </location>
    <ligand>
        <name>GTP</name>
        <dbReference type="ChEBI" id="CHEBI:37565"/>
    </ligand>
</feature>
<feature type="binding site" evidence="13">
    <location>
        <position position="92"/>
    </location>
    <ligand>
        <name>Mg(2+)</name>
        <dbReference type="ChEBI" id="CHEBI:18420"/>
    </ligand>
</feature>
<evidence type="ECO:0000256" key="7">
    <source>
        <dbReference type="ARBA" id="ARBA00022842"/>
    </source>
</evidence>
<dbReference type="EMBL" id="CANHGI010000005">
    <property type="protein sequence ID" value="CAI5452514.1"/>
    <property type="molecule type" value="Genomic_DNA"/>
</dbReference>
<dbReference type="PANTHER" id="PTHR10218:SF210">
    <property type="entry name" value="GUANINE NUCLEOTIDE-BINDING PROTEIN ALPHA-13 SUBUNIT"/>
    <property type="match status" value="1"/>
</dbReference>
<comment type="caution">
    <text evidence="15">The sequence shown here is derived from an EMBL/GenBank/DDBJ whole genome shotgun (WGS) entry which is preliminary data.</text>
</comment>
<organism evidence="15 16">
    <name type="scientific">Caenorhabditis angaria</name>
    <dbReference type="NCBI Taxonomy" id="860376"/>
    <lineage>
        <taxon>Eukaryota</taxon>
        <taxon>Metazoa</taxon>
        <taxon>Ecdysozoa</taxon>
        <taxon>Nematoda</taxon>
        <taxon>Chromadorea</taxon>
        <taxon>Rhabditida</taxon>
        <taxon>Rhabditina</taxon>
        <taxon>Rhabditomorpha</taxon>
        <taxon>Rhabditoidea</taxon>
        <taxon>Rhabditidae</taxon>
        <taxon>Peloderinae</taxon>
        <taxon>Caenorhabditis</taxon>
    </lineage>
</organism>
<evidence type="ECO:0000256" key="2">
    <source>
        <dbReference type="ARBA" id="ARBA00005804"/>
    </source>
</evidence>
<feature type="binding site" evidence="12">
    <location>
        <position position="369"/>
    </location>
    <ligand>
        <name>GTP</name>
        <dbReference type="ChEBI" id="CHEBI:37565"/>
    </ligand>
</feature>
<evidence type="ECO:0000256" key="1">
    <source>
        <dbReference type="ARBA" id="ARBA00003069"/>
    </source>
</evidence>
<protein>
    <submittedName>
        <fullName evidence="15">Uncharacterized protein</fullName>
    </submittedName>
</protein>
<keyword evidence="10" id="KW-0807">Transducer</keyword>
<keyword evidence="5 13" id="KW-0479">Metal-binding</keyword>
<evidence type="ECO:0000256" key="8">
    <source>
        <dbReference type="ARBA" id="ARBA00023134"/>
    </source>
</evidence>
<dbReference type="PROSITE" id="PS51882">
    <property type="entry name" value="G_ALPHA"/>
    <property type="match status" value="1"/>
</dbReference>
<dbReference type="GO" id="GO:0007188">
    <property type="term" value="P:adenylate cyclase-modulating G protein-coupled receptor signaling pathway"/>
    <property type="evidence" value="ECO:0007669"/>
    <property type="project" value="TreeGrafter"/>
</dbReference>
<evidence type="ECO:0000256" key="4">
    <source>
        <dbReference type="ARBA" id="ARBA00022707"/>
    </source>
</evidence>
<feature type="binding site" evidence="13">
    <location>
        <position position="225"/>
    </location>
    <ligand>
        <name>Mg(2+)</name>
        <dbReference type="ChEBI" id="CHEBI:18420"/>
    </ligand>
</feature>
<dbReference type="FunFam" id="3.40.50.300:FF:003800">
    <property type="entry name" value="Guanine nucleotide-binding protein G(k) subunit alpha"/>
    <property type="match status" value="1"/>
</dbReference>
<dbReference type="GO" id="GO:0005834">
    <property type="term" value="C:heterotrimeric G-protein complex"/>
    <property type="evidence" value="ECO:0007669"/>
    <property type="project" value="TreeGrafter"/>
</dbReference>
<keyword evidence="16" id="KW-1185">Reference proteome</keyword>
<comment type="subunit">
    <text evidence="3">G proteins are composed of 3 units; alpha, beta and gamma. The alpha chain contains the guanine nucleotide binding site.</text>
</comment>
<dbReference type="InterPro" id="IPR011025">
    <property type="entry name" value="GproteinA_insert"/>
</dbReference>
<evidence type="ECO:0000256" key="9">
    <source>
        <dbReference type="ARBA" id="ARBA00023139"/>
    </source>
</evidence>
<gene>
    <name evidence="15" type="ORF">CAMP_LOCUS15151</name>
</gene>
<evidence type="ECO:0000256" key="12">
    <source>
        <dbReference type="PIRSR" id="PIRSR601019-1"/>
    </source>
</evidence>
<dbReference type="GO" id="GO:0031683">
    <property type="term" value="F:G-protein beta/gamma-subunit complex binding"/>
    <property type="evidence" value="ECO:0007669"/>
    <property type="project" value="InterPro"/>
</dbReference>
<dbReference type="SUPFAM" id="SSF52540">
    <property type="entry name" value="P-loop containing nucleoside triphosphate hydrolases"/>
    <property type="match status" value="1"/>
</dbReference>
<evidence type="ECO:0000256" key="3">
    <source>
        <dbReference type="ARBA" id="ARBA00011356"/>
    </source>
</evidence>
<evidence type="ECO:0000256" key="6">
    <source>
        <dbReference type="ARBA" id="ARBA00022741"/>
    </source>
</evidence>
<reference evidence="15" key="1">
    <citation type="submission" date="2022-11" db="EMBL/GenBank/DDBJ databases">
        <authorList>
            <person name="Kikuchi T."/>
        </authorList>
    </citation>
    <scope>NUCLEOTIDE SEQUENCE</scope>
    <source>
        <strain evidence="15">PS1010</strain>
    </source>
</reference>
<feature type="compositionally biased region" description="Low complexity" evidence="14">
    <location>
        <begin position="32"/>
        <end position="41"/>
    </location>
</feature>
<dbReference type="SUPFAM" id="SSF47895">
    <property type="entry name" value="Transducin (alpha subunit), insertion domain"/>
    <property type="match status" value="1"/>
</dbReference>
<keyword evidence="11" id="KW-0449">Lipoprotein</keyword>
<dbReference type="GO" id="GO:0005525">
    <property type="term" value="F:GTP binding"/>
    <property type="evidence" value="ECO:0007669"/>
    <property type="project" value="UniProtKB-KW"/>
</dbReference>
<evidence type="ECO:0000313" key="16">
    <source>
        <dbReference type="Proteomes" id="UP001152747"/>
    </source>
</evidence>
<dbReference type="GO" id="GO:0005737">
    <property type="term" value="C:cytoplasm"/>
    <property type="evidence" value="ECO:0007669"/>
    <property type="project" value="TreeGrafter"/>
</dbReference>
<dbReference type="GO" id="GO:0003924">
    <property type="term" value="F:GTPase activity"/>
    <property type="evidence" value="ECO:0007669"/>
    <property type="project" value="InterPro"/>
</dbReference>
<feature type="binding site" evidence="12">
    <location>
        <begin position="313"/>
        <end position="316"/>
    </location>
    <ligand>
        <name>GTP</name>
        <dbReference type="ChEBI" id="CHEBI:37565"/>
    </ligand>
</feature>
<evidence type="ECO:0000256" key="13">
    <source>
        <dbReference type="PIRSR" id="PIRSR601019-2"/>
    </source>
</evidence>
<dbReference type="GO" id="GO:0001664">
    <property type="term" value="F:G protein-coupled receptor binding"/>
    <property type="evidence" value="ECO:0007669"/>
    <property type="project" value="TreeGrafter"/>
</dbReference>
<evidence type="ECO:0000313" key="15">
    <source>
        <dbReference type="EMBL" id="CAI5452514.1"/>
    </source>
</evidence>
<dbReference type="Pfam" id="PF00503">
    <property type="entry name" value="G-alpha"/>
    <property type="match status" value="1"/>
</dbReference>
<dbReference type="FunFam" id="1.10.400.10:FF:000010">
    <property type="entry name" value="Guanine nucleotide-binding protein alpha-13 subunit"/>
    <property type="match status" value="1"/>
</dbReference>
<feature type="compositionally biased region" description="Polar residues" evidence="14">
    <location>
        <begin position="57"/>
        <end position="73"/>
    </location>
</feature>
<dbReference type="InterPro" id="IPR027417">
    <property type="entry name" value="P-loop_NTPase"/>
</dbReference>
<comment type="similarity">
    <text evidence="2">Belongs to the G-alpha family.</text>
</comment>
<name>A0A9P1N7D9_9PELO</name>
<keyword evidence="4" id="KW-0519">Myristate</keyword>
<dbReference type="Gene3D" id="3.40.50.300">
    <property type="entry name" value="P-loop containing nucleotide triphosphate hydrolases"/>
    <property type="match status" value="1"/>
</dbReference>
<keyword evidence="8 12" id="KW-0342">GTP-binding</keyword>
<dbReference type="PANTHER" id="PTHR10218">
    <property type="entry name" value="GTP-BINDING PROTEIN ALPHA SUBUNIT"/>
    <property type="match status" value="1"/>
</dbReference>
<evidence type="ECO:0000256" key="11">
    <source>
        <dbReference type="ARBA" id="ARBA00023288"/>
    </source>
</evidence>
<keyword evidence="9" id="KW-0564">Palmitate</keyword>
<dbReference type="PRINTS" id="PR00318">
    <property type="entry name" value="GPROTEINA"/>
</dbReference>
<sequence length="391" mass="44299">MGCNQSSSKVGDVPGKSPEIVEPPPPAPAVAPPQNANNGNALTVPPSTAPSPKPSLSRMSTPNHPPSIQANSDDGYNNIRLLLLGSAESGKTTLLQQVRLLYKQPFTESEIFHRRAFIYFNIFKSIKSLVTAMNTFEQAYEDPINAGRAQAITEDYDRHMGMFAPEMVNRIKTIWKDKGIQKMYARRSSFNLNDSAGYFLDNIDKINQANYMPNEKDLIMSYVPTVGVQNVIFTANKNSFQLFDIGGQRIDRRKWATQYDGIDAIFFCLAISEYDQVMMEDLETNRLDDALQLLKKISDEPKFEKTPIYLFLNEVDVFREKLSEIPLEQFKPKFQGGNEEDALEFIESLAMEALGSREKNLYRVYRSIAIDTKMMSEMLTAVIKDIIKKKK</sequence>
<dbReference type="Proteomes" id="UP001152747">
    <property type="component" value="Unassembled WGS sequence"/>
</dbReference>
<feature type="binding site" evidence="12">
    <location>
        <begin position="194"/>
        <end position="195"/>
    </location>
    <ligand>
        <name>GTP</name>
        <dbReference type="ChEBI" id="CHEBI:37565"/>
    </ligand>
</feature>
<evidence type="ECO:0000256" key="10">
    <source>
        <dbReference type="ARBA" id="ARBA00023224"/>
    </source>
</evidence>
<dbReference type="SMART" id="SM00275">
    <property type="entry name" value="G_alpha"/>
    <property type="match status" value="1"/>
</dbReference>
<dbReference type="CDD" id="cd00066">
    <property type="entry name" value="G-alpha"/>
    <property type="match status" value="1"/>
</dbReference>
<feature type="region of interest" description="Disordered" evidence="14">
    <location>
        <begin position="1"/>
        <end position="73"/>
    </location>
</feature>
<dbReference type="Gene3D" id="1.10.400.10">
    <property type="entry name" value="GI Alpha 1, domain 2-like"/>
    <property type="match status" value="1"/>
</dbReference>